<dbReference type="GO" id="GO:0003677">
    <property type="term" value="F:DNA binding"/>
    <property type="evidence" value="ECO:0007669"/>
    <property type="project" value="InterPro"/>
</dbReference>
<feature type="compositionally biased region" description="Low complexity" evidence="1">
    <location>
        <begin position="581"/>
        <end position="591"/>
    </location>
</feature>
<gene>
    <name evidence="3" type="ORF">Q8A67_015045</name>
</gene>
<sequence>MVRGDEDAGKWLEIARPRRRSRKLRKHRDCQLLESSIEASQFELDVCEQKMTGGSESAAGEKDGGTTLIAQIPVGWQRKVEDGAVSYISPSGTVLRSVDEVRVYLRTDGTCKCGLECPLVPNKVFNFDPAAMVQAPGHQSGKIEEDMTKLCNHRRKVDAMAALCQSMQPSHRPSPAQATGVVCSVDSREQRGSMVAHGDGAHCTYPQPRHIQPKTNIGFPLSSPRSVVQNGSVNLTPVSRPPEQGSPLKKPQTPVGCMPGYAKQQWSPHPPLTQRTAHNPTSPNSVKPSVHVHMHHPDPSNSFSLSPSSTISLSGRTAPPHSQGASVKSPSPLSPSHTLDTFSPNQRSRHSSTSSMSEHGAQGPIFIQGGKPHQQPTMPCSSPKLPLAPSSPCSRLEGILQHYKDCSTSNMSSSANSSNQSNQALSLVHPNIGDKRNGVSSAQAPGLLGLGQILNQQKSQQKGHISNSFPASSLLSAAAKAQLANQKTQLSAADALAALPLTGLDKEQQSKVLISTLNSSVHPTSARAQSLTALLLPHSPSLSPASPAVTEKNLRRKRQRRSPTVLSMLKDSQLGRTAGDLSGPPLLISPCLSPPSSPIPHLDNHRLPVAPPRLQDSEEGRKPGLANSLPLSSPSSSQPLSALLQLLSMQSATQQSSGATAMPGNRHTNTLPSSPRPITPQTPQCDVQSTLRLHNPTPQPQSTVPVLEPPLQQSFSLMGDETTMNLKTTSSNTILNLSQPHTGTTPDLSSSILSMMNQMSSTCLPPFPEKGCGPKTETCPDHSTYQINQSSHSQALETKGPIETMDQPDSDTRLLGGCEPDHSLSLSNAPASDLSNLPLAEAFPFMSQEQLLQLLSSNAGLPSLLPPFLGSLPLGVWTGGQPSAPGGTQAQQPQPAGAILNQGSPLNVLNQGELPLNLVSLLNPPGSAAALPPVPGVEGGEKPPGLQALLMASLLLGQNPAAMLPLPALNLELPTAAQQVFTDGVSLEKTPALLDSVLMGPGLLEALQTLAPSADGQSLLLSTPLTPPPPTFLSLNPALLAAALAQTEPLPNHTPSPPPHSQGTLSSPALVSTSVSCGPLVSSTGPEVCDPLAEQDKNNTQTPHFLPPLLAPGVLGELAALGNINSLHGLLGATPLLLPQGPSLSVPLTQNQTALNPLTCLQLTMAPALMGEKPVALHETPSSQDQLPSAPISQDSLLNPVQTPVQQRETSSGSGPGLFDPYGSFMDTIYTSFLQVSERGAEAGSDSTPLSYPELPPLLQQTSAPPSLSPRRACSVHNPDLSRLGMDAAQSPARGTPKLSEDPSTPPPCKPAGADALSDAPPHPAFMEEAKTDGSTKVCVYSNGIGSGADGRGGDEGDDEEEEEDGRGPQGYLSPGERLREAAEDIRDAETVRADDVHTGARRGRKRKQSLQRGADLPGGIDSIIEEPTIALSRPSRPARGKRRRVVR</sequence>
<dbReference type="GO" id="GO:0003682">
    <property type="term" value="F:chromatin binding"/>
    <property type="evidence" value="ECO:0007669"/>
    <property type="project" value="TreeGrafter"/>
</dbReference>
<dbReference type="PANTHER" id="PTHR16112:SF17">
    <property type="entry name" value="METHYL-CPG-BINDING DOMAIN PROTEIN 6"/>
    <property type="match status" value="1"/>
</dbReference>
<name>A0AA88PRL4_9TELE</name>
<feature type="region of interest" description="Disordered" evidence="1">
    <location>
        <begin position="651"/>
        <end position="684"/>
    </location>
</feature>
<dbReference type="PANTHER" id="PTHR16112">
    <property type="entry name" value="METHYL-CPG BINDING PROTEIN, DROSOPHILA"/>
    <property type="match status" value="1"/>
</dbReference>
<dbReference type="PROSITE" id="PS50982">
    <property type="entry name" value="MBD"/>
    <property type="match status" value="1"/>
</dbReference>
<evidence type="ECO:0000313" key="3">
    <source>
        <dbReference type="EMBL" id="KAK2889670.1"/>
    </source>
</evidence>
<feature type="compositionally biased region" description="Basic and acidic residues" evidence="1">
    <location>
        <begin position="1377"/>
        <end position="1399"/>
    </location>
</feature>
<feature type="compositionally biased region" description="Low complexity" evidence="1">
    <location>
        <begin position="625"/>
        <end position="638"/>
    </location>
</feature>
<evidence type="ECO:0000259" key="2">
    <source>
        <dbReference type="PROSITE" id="PS50982"/>
    </source>
</evidence>
<evidence type="ECO:0000313" key="4">
    <source>
        <dbReference type="Proteomes" id="UP001187343"/>
    </source>
</evidence>
<feature type="region of interest" description="Disordered" evidence="1">
    <location>
        <begin position="1048"/>
        <end position="1069"/>
    </location>
</feature>
<feature type="compositionally biased region" description="Polar residues" evidence="1">
    <location>
        <begin position="273"/>
        <end position="287"/>
    </location>
</feature>
<dbReference type="InterPro" id="IPR001739">
    <property type="entry name" value="Methyl_CpG_DNA-bd"/>
</dbReference>
<feature type="region of interest" description="Disordered" evidence="1">
    <location>
        <begin position="880"/>
        <end position="903"/>
    </location>
</feature>
<feature type="domain" description="MBD" evidence="2">
    <location>
        <begin position="62"/>
        <end position="132"/>
    </location>
</feature>
<dbReference type="SMART" id="SM00391">
    <property type="entry name" value="MBD"/>
    <property type="match status" value="1"/>
</dbReference>
<feature type="region of interest" description="Disordered" evidence="1">
    <location>
        <begin position="1177"/>
        <end position="1218"/>
    </location>
</feature>
<feature type="compositionally biased region" description="Low complexity" evidence="1">
    <location>
        <begin position="343"/>
        <end position="357"/>
    </location>
</feature>
<dbReference type="SUPFAM" id="SSF54171">
    <property type="entry name" value="DNA-binding domain"/>
    <property type="match status" value="1"/>
</dbReference>
<feature type="region of interest" description="Disordered" evidence="1">
    <location>
        <begin position="791"/>
        <end position="813"/>
    </location>
</feature>
<feature type="region of interest" description="Disordered" evidence="1">
    <location>
        <begin position="1240"/>
        <end position="1448"/>
    </location>
</feature>
<keyword evidence="4" id="KW-1185">Reference proteome</keyword>
<feature type="region of interest" description="Disordered" evidence="1">
    <location>
        <begin position="215"/>
        <end position="391"/>
    </location>
</feature>
<protein>
    <recommendedName>
        <fullName evidence="2">MBD domain-containing protein</fullName>
    </recommendedName>
</protein>
<feature type="compositionally biased region" description="Low complexity" evidence="1">
    <location>
        <begin position="538"/>
        <end position="548"/>
    </location>
</feature>
<evidence type="ECO:0000256" key="1">
    <source>
        <dbReference type="SAM" id="MobiDB-lite"/>
    </source>
</evidence>
<dbReference type="InterPro" id="IPR016177">
    <property type="entry name" value="DNA-bd_dom_sf"/>
</dbReference>
<dbReference type="Proteomes" id="UP001187343">
    <property type="component" value="Unassembled WGS sequence"/>
</dbReference>
<feature type="compositionally biased region" description="Low complexity" evidence="1">
    <location>
        <begin position="880"/>
        <end position="898"/>
    </location>
</feature>
<reference evidence="3" key="1">
    <citation type="submission" date="2023-08" db="EMBL/GenBank/DDBJ databases">
        <title>Chromosome-level Genome Assembly of mud carp (Cirrhinus molitorella).</title>
        <authorList>
            <person name="Liu H."/>
        </authorList>
    </citation>
    <scope>NUCLEOTIDE SEQUENCE</scope>
    <source>
        <strain evidence="3">Prfri</strain>
        <tissue evidence="3">Muscle</tissue>
    </source>
</reference>
<dbReference type="EMBL" id="JAUYZG010000014">
    <property type="protein sequence ID" value="KAK2889670.1"/>
    <property type="molecule type" value="Genomic_DNA"/>
</dbReference>
<feature type="compositionally biased region" description="Polar residues" evidence="1">
    <location>
        <begin position="323"/>
        <end position="342"/>
    </location>
</feature>
<proteinExistence type="predicted"/>
<dbReference type="GO" id="GO:0010369">
    <property type="term" value="C:chromocenter"/>
    <property type="evidence" value="ECO:0007669"/>
    <property type="project" value="TreeGrafter"/>
</dbReference>
<feature type="compositionally biased region" description="Acidic residues" evidence="1">
    <location>
        <begin position="1356"/>
        <end position="1365"/>
    </location>
</feature>
<feature type="compositionally biased region" description="Polar residues" evidence="1">
    <location>
        <begin position="1180"/>
        <end position="1213"/>
    </location>
</feature>
<comment type="caution">
    <text evidence="3">The sequence shown here is derived from an EMBL/GenBank/DDBJ whole genome shotgun (WGS) entry which is preliminary data.</text>
</comment>
<feature type="compositionally biased region" description="Basic residues" evidence="1">
    <location>
        <begin position="1400"/>
        <end position="1410"/>
    </location>
</feature>
<feature type="compositionally biased region" description="Low complexity" evidence="1">
    <location>
        <begin position="300"/>
        <end position="314"/>
    </location>
</feature>
<feature type="compositionally biased region" description="Low complexity" evidence="1">
    <location>
        <begin position="379"/>
        <end position="391"/>
    </location>
</feature>
<organism evidence="3 4">
    <name type="scientific">Cirrhinus molitorella</name>
    <name type="common">mud carp</name>
    <dbReference type="NCBI Taxonomy" id="172907"/>
    <lineage>
        <taxon>Eukaryota</taxon>
        <taxon>Metazoa</taxon>
        <taxon>Chordata</taxon>
        <taxon>Craniata</taxon>
        <taxon>Vertebrata</taxon>
        <taxon>Euteleostomi</taxon>
        <taxon>Actinopterygii</taxon>
        <taxon>Neopterygii</taxon>
        <taxon>Teleostei</taxon>
        <taxon>Ostariophysi</taxon>
        <taxon>Cypriniformes</taxon>
        <taxon>Cyprinidae</taxon>
        <taxon>Labeoninae</taxon>
        <taxon>Labeonini</taxon>
        <taxon>Cirrhinus</taxon>
    </lineage>
</organism>
<accession>A0AA88PRL4</accession>
<dbReference type="GO" id="GO:0005634">
    <property type="term" value="C:nucleus"/>
    <property type="evidence" value="ECO:0007669"/>
    <property type="project" value="TreeGrafter"/>
</dbReference>
<feature type="region of interest" description="Disordered" evidence="1">
    <location>
        <begin position="538"/>
        <end position="638"/>
    </location>
</feature>
<feature type="compositionally biased region" description="Polar residues" evidence="1">
    <location>
        <begin position="223"/>
        <end position="237"/>
    </location>
</feature>
<feature type="compositionally biased region" description="Basic residues" evidence="1">
    <location>
        <begin position="1437"/>
        <end position="1448"/>
    </location>
</feature>